<gene>
    <name evidence="1" type="ORF">F8C82_00300</name>
</gene>
<sequence length="423" mass="43704">MDTLKKFSKIALAAVVAVGMASCTEEKGGDGGSKPTSNVIVSGLISSNTTWSSDNIYQLAGRVVVDENVTLTIEPGTIIKGQTETGSLASVLIISRGGKIDAEGTAANPIIFTSLDDNIEKGQRVGTNLSRTQNELWGGLIILGKAPISAENGDTETNIEGLPANEPYGLYGGTDVNDNSGTLKYVSVRHGGTTIGEGNEINGITFGGVGAGTVVDQVEVYATLDDGIECFGGSVNINNALIYFQGDDGVDLDMNYSGTFTNFAVIHGDGIGTDEGLEIDGPENSTYTNGMFSLVNGTVTALGNDGSPADLKSKAQGTITNVKFSYPDGATLKVRASYQNDCADSKTDAFTHLTDATPTLVIAGSEFDGGVSVYTGSTDNNDVDCTVPAVDQTAAEAVVVSTTATGADMSVWSWTCASERGEL</sequence>
<evidence type="ECO:0000313" key="1">
    <source>
        <dbReference type="EMBL" id="KAB2816872.1"/>
    </source>
</evidence>
<dbReference type="PROSITE" id="PS51257">
    <property type="entry name" value="PROKAR_LIPOPROTEIN"/>
    <property type="match status" value="1"/>
</dbReference>
<dbReference type="SUPFAM" id="SSF51126">
    <property type="entry name" value="Pectin lyase-like"/>
    <property type="match status" value="1"/>
</dbReference>
<name>A0A6L3ZFQ7_9FLAO</name>
<proteinExistence type="predicted"/>
<organism evidence="1 2">
    <name type="scientific">Phaeocystidibacter marisrubri</name>
    <dbReference type="NCBI Taxonomy" id="1577780"/>
    <lineage>
        <taxon>Bacteria</taxon>
        <taxon>Pseudomonadati</taxon>
        <taxon>Bacteroidota</taxon>
        <taxon>Flavobacteriia</taxon>
        <taxon>Flavobacteriales</taxon>
        <taxon>Phaeocystidibacteraceae</taxon>
        <taxon>Phaeocystidibacter</taxon>
    </lineage>
</organism>
<dbReference type="OrthoDB" id="1521716at2"/>
<dbReference type="EMBL" id="WBVQ01000001">
    <property type="protein sequence ID" value="KAB2816872.1"/>
    <property type="molecule type" value="Genomic_DNA"/>
</dbReference>
<accession>A0A6L3ZFQ7</accession>
<dbReference type="PANTHER" id="PTHR41339:SF1">
    <property type="entry name" value="SECRETED PROTEIN"/>
    <property type="match status" value="1"/>
</dbReference>
<evidence type="ECO:0008006" key="3">
    <source>
        <dbReference type="Google" id="ProtNLM"/>
    </source>
</evidence>
<protein>
    <recommendedName>
        <fullName evidence="3">T9SS C-terminal target domain-containing protein</fullName>
    </recommendedName>
</protein>
<evidence type="ECO:0000313" key="2">
    <source>
        <dbReference type="Proteomes" id="UP000484164"/>
    </source>
</evidence>
<comment type="caution">
    <text evidence="1">The sequence shown here is derived from an EMBL/GenBank/DDBJ whole genome shotgun (WGS) entry which is preliminary data.</text>
</comment>
<dbReference type="InterPro" id="IPR011050">
    <property type="entry name" value="Pectin_lyase_fold/virulence"/>
</dbReference>
<reference evidence="1 2" key="1">
    <citation type="submission" date="2019-10" db="EMBL/GenBank/DDBJ databases">
        <title>Genome sequence of Phaeocystidibacter marisrubri JCM30614 (type strain).</title>
        <authorList>
            <person name="Bowman J.P."/>
        </authorList>
    </citation>
    <scope>NUCLEOTIDE SEQUENCE [LARGE SCALE GENOMIC DNA]</scope>
    <source>
        <strain evidence="1 2">JCM 30614</strain>
    </source>
</reference>
<keyword evidence="2" id="KW-1185">Reference proteome</keyword>
<dbReference type="Proteomes" id="UP000484164">
    <property type="component" value="Unassembled WGS sequence"/>
</dbReference>
<dbReference type="AlphaFoldDB" id="A0A6L3ZFQ7"/>
<dbReference type="PANTHER" id="PTHR41339">
    <property type="entry name" value="LIPL48"/>
    <property type="match status" value="1"/>
</dbReference>
<dbReference type="RefSeq" id="WP_151691444.1">
    <property type="nucleotide sequence ID" value="NZ_BMGX01000002.1"/>
</dbReference>